<dbReference type="FunFam" id="3.30.160.60:FF:000145">
    <property type="entry name" value="Zinc finger protein 574"/>
    <property type="match status" value="1"/>
</dbReference>
<keyword evidence="4" id="KW-0677">Repeat</keyword>
<evidence type="ECO:0000313" key="15">
    <source>
        <dbReference type="Proteomes" id="UP000094527"/>
    </source>
</evidence>
<comment type="subcellular location">
    <subcellularLocation>
        <location evidence="1">Nucleus</location>
    </subcellularLocation>
</comment>
<feature type="domain" description="C2H2-type" evidence="13">
    <location>
        <begin position="483"/>
        <end position="506"/>
    </location>
</feature>
<gene>
    <name evidence="14" type="ORF">Ocin01_06326</name>
</gene>
<keyword evidence="9" id="KW-0804">Transcription</keyword>
<name>A0A1D2N507_ORCCI</name>
<dbReference type="GO" id="GO:0003677">
    <property type="term" value="F:DNA binding"/>
    <property type="evidence" value="ECO:0007669"/>
    <property type="project" value="UniProtKB-KW"/>
</dbReference>
<evidence type="ECO:0000256" key="11">
    <source>
        <dbReference type="PROSITE-ProRule" id="PRU00042"/>
    </source>
</evidence>
<dbReference type="SMART" id="SM00355">
    <property type="entry name" value="ZnF_C2H2"/>
    <property type="match status" value="3"/>
</dbReference>
<dbReference type="EMBL" id="LJIJ01000212">
    <property type="protein sequence ID" value="ODN00360.1"/>
    <property type="molecule type" value="Genomic_DNA"/>
</dbReference>
<keyword evidence="15" id="KW-1185">Reference proteome</keyword>
<evidence type="ECO:0000259" key="13">
    <source>
        <dbReference type="PROSITE" id="PS50157"/>
    </source>
</evidence>
<dbReference type="PANTHER" id="PTHR16515">
    <property type="entry name" value="PR DOMAIN ZINC FINGER PROTEIN"/>
    <property type="match status" value="1"/>
</dbReference>
<feature type="domain" description="C2H2-type" evidence="13">
    <location>
        <begin position="455"/>
        <end position="482"/>
    </location>
</feature>
<feature type="compositionally biased region" description="Polar residues" evidence="12">
    <location>
        <begin position="234"/>
        <end position="245"/>
    </location>
</feature>
<feature type="region of interest" description="Disordered" evidence="12">
    <location>
        <begin position="1"/>
        <end position="45"/>
    </location>
</feature>
<keyword evidence="6" id="KW-0862">Zinc</keyword>
<evidence type="ECO:0000256" key="10">
    <source>
        <dbReference type="ARBA" id="ARBA00023242"/>
    </source>
</evidence>
<comment type="similarity">
    <text evidence="2">Belongs to the krueppel C2H2-type zinc-finger protein family.</text>
</comment>
<feature type="compositionally biased region" description="Low complexity" evidence="12">
    <location>
        <begin position="14"/>
        <end position="31"/>
    </location>
</feature>
<evidence type="ECO:0000256" key="12">
    <source>
        <dbReference type="SAM" id="MobiDB-lite"/>
    </source>
</evidence>
<accession>A0A1D2N507</accession>
<evidence type="ECO:0000256" key="5">
    <source>
        <dbReference type="ARBA" id="ARBA00022771"/>
    </source>
</evidence>
<dbReference type="PANTHER" id="PTHR16515:SF66">
    <property type="entry name" value="C2H2-TYPE DOMAIN-CONTAINING PROTEIN"/>
    <property type="match status" value="1"/>
</dbReference>
<dbReference type="STRING" id="48709.A0A1D2N507"/>
<evidence type="ECO:0000256" key="1">
    <source>
        <dbReference type="ARBA" id="ARBA00004123"/>
    </source>
</evidence>
<sequence length="506" mass="57379">MLSAKAKLAGRPLPQSQPQQQTSRRSTTETITSEEEEASSAGNGVEDENQVIGEHCLVCNDRCFIRPFAEKLTEAESRLSYELREMFYEIYEIPLDPEFVQSKSSQSEFPLCYLCAFRLGQLRGLYDKLKELNRDFVKFRETVAFSIVDIVAGSVPRRPLLDFTKLNNETVSLFASRNERVTIQNMIYNDWHDKIPTLPEYESETVPNITPFVDAPPILPPTAKCKMPGKTPSLLPTKSAKSSTGKPLVSKSMESNGSGSGKTTVISITTTEDDEAPAQASKRIKLDPANNLQEEEPEEGNPNDIDVEYEYYGEEEDDEQKLYQEEEEGLEEENVELNGSPEDQMQLEEDGEEEMHHQFTGGHFLDANGGQWGEGSGGEEYDEYEQLYEDAGYNDGEEGMKRRDSAAESLGEMNSNSIEYQQNEDGLFVCMFCSKTFIHKYPYRDHLKTHTGEGPRCPICNKIFPKNHNLMLHMRTHTGEKPYKCEVCRKGFADKSNLKVHMRVHT</sequence>
<feature type="compositionally biased region" description="Polar residues" evidence="12">
    <location>
        <begin position="252"/>
        <end position="270"/>
    </location>
</feature>
<keyword evidence="10" id="KW-0539">Nucleus</keyword>
<dbReference type="Proteomes" id="UP000094527">
    <property type="component" value="Unassembled WGS sequence"/>
</dbReference>
<keyword evidence="7" id="KW-0805">Transcription regulation</keyword>
<feature type="compositionally biased region" description="Acidic residues" evidence="12">
    <location>
        <begin position="293"/>
        <end position="305"/>
    </location>
</feature>
<dbReference type="AlphaFoldDB" id="A0A1D2N507"/>
<keyword evidence="5 11" id="KW-0863">Zinc-finger</keyword>
<organism evidence="14 15">
    <name type="scientific">Orchesella cincta</name>
    <name type="common">Springtail</name>
    <name type="synonym">Podura cincta</name>
    <dbReference type="NCBI Taxonomy" id="48709"/>
    <lineage>
        <taxon>Eukaryota</taxon>
        <taxon>Metazoa</taxon>
        <taxon>Ecdysozoa</taxon>
        <taxon>Arthropoda</taxon>
        <taxon>Hexapoda</taxon>
        <taxon>Collembola</taxon>
        <taxon>Entomobryomorpha</taxon>
        <taxon>Entomobryoidea</taxon>
        <taxon>Orchesellidae</taxon>
        <taxon>Orchesellinae</taxon>
        <taxon>Orchesella</taxon>
    </lineage>
</organism>
<dbReference type="GO" id="GO:0010468">
    <property type="term" value="P:regulation of gene expression"/>
    <property type="evidence" value="ECO:0007669"/>
    <property type="project" value="TreeGrafter"/>
</dbReference>
<evidence type="ECO:0000256" key="7">
    <source>
        <dbReference type="ARBA" id="ARBA00023015"/>
    </source>
</evidence>
<dbReference type="InterPro" id="IPR013087">
    <property type="entry name" value="Znf_C2H2_type"/>
</dbReference>
<protein>
    <submittedName>
        <fullName evidence="14">Protein krueppel</fullName>
    </submittedName>
</protein>
<evidence type="ECO:0000256" key="3">
    <source>
        <dbReference type="ARBA" id="ARBA00022723"/>
    </source>
</evidence>
<evidence type="ECO:0000256" key="6">
    <source>
        <dbReference type="ARBA" id="ARBA00022833"/>
    </source>
</evidence>
<dbReference type="Gene3D" id="3.30.160.60">
    <property type="entry name" value="Classic Zinc Finger"/>
    <property type="match status" value="3"/>
</dbReference>
<proteinExistence type="inferred from homology"/>
<dbReference type="Pfam" id="PF00096">
    <property type="entry name" value="zf-C2H2"/>
    <property type="match status" value="2"/>
</dbReference>
<feature type="non-terminal residue" evidence="14">
    <location>
        <position position="506"/>
    </location>
</feature>
<dbReference type="PROSITE" id="PS00028">
    <property type="entry name" value="ZINC_FINGER_C2H2_1"/>
    <property type="match status" value="3"/>
</dbReference>
<keyword evidence="3" id="KW-0479">Metal-binding</keyword>
<dbReference type="GO" id="GO:0008270">
    <property type="term" value="F:zinc ion binding"/>
    <property type="evidence" value="ECO:0007669"/>
    <property type="project" value="UniProtKB-KW"/>
</dbReference>
<dbReference type="InterPro" id="IPR036236">
    <property type="entry name" value="Znf_C2H2_sf"/>
</dbReference>
<keyword evidence="8" id="KW-0238">DNA-binding</keyword>
<dbReference type="PROSITE" id="PS50157">
    <property type="entry name" value="ZINC_FINGER_C2H2_2"/>
    <property type="match status" value="3"/>
</dbReference>
<dbReference type="OrthoDB" id="8922241at2759"/>
<dbReference type="GO" id="GO:0005634">
    <property type="term" value="C:nucleus"/>
    <property type="evidence" value="ECO:0007669"/>
    <property type="project" value="UniProtKB-SubCell"/>
</dbReference>
<dbReference type="InterPro" id="IPR050331">
    <property type="entry name" value="Zinc_finger"/>
</dbReference>
<evidence type="ECO:0000256" key="9">
    <source>
        <dbReference type="ARBA" id="ARBA00023163"/>
    </source>
</evidence>
<feature type="region of interest" description="Disordered" evidence="12">
    <location>
        <begin position="220"/>
        <end position="305"/>
    </location>
</feature>
<evidence type="ECO:0000256" key="4">
    <source>
        <dbReference type="ARBA" id="ARBA00022737"/>
    </source>
</evidence>
<evidence type="ECO:0000256" key="8">
    <source>
        <dbReference type="ARBA" id="ARBA00023125"/>
    </source>
</evidence>
<dbReference type="SUPFAM" id="SSF57667">
    <property type="entry name" value="beta-beta-alpha zinc fingers"/>
    <property type="match status" value="2"/>
</dbReference>
<comment type="caution">
    <text evidence="14">The sequence shown here is derived from an EMBL/GenBank/DDBJ whole genome shotgun (WGS) entry which is preliminary data.</text>
</comment>
<reference evidence="14 15" key="1">
    <citation type="journal article" date="2016" name="Genome Biol. Evol.">
        <title>Gene Family Evolution Reflects Adaptation to Soil Environmental Stressors in the Genome of the Collembolan Orchesella cincta.</title>
        <authorList>
            <person name="Faddeeva-Vakhrusheva A."/>
            <person name="Derks M.F."/>
            <person name="Anvar S.Y."/>
            <person name="Agamennone V."/>
            <person name="Suring W."/>
            <person name="Smit S."/>
            <person name="van Straalen N.M."/>
            <person name="Roelofs D."/>
        </authorList>
    </citation>
    <scope>NUCLEOTIDE SEQUENCE [LARGE SCALE GENOMIC DNA]</scope>
    <source>
        <tissue evidence="14">Mixed pool</tissue>
    </source>
</reference>
<dbReference type="FunFam" id="3.30.160.60:FF:001506">
    <property type="entry name" value="Zinc finger protein"/>
    <property type="match status" value="1"/>
</dbReference>
<evidence type="ECO:0000256" key="2">
    <source>
        <dbReference type="ARBA" id="ARBA00006991"/>
    </source>
</evidence>
<evidence type="ECO:0000313" key="14">
    <source>
        <dbReference type="EMBL" id="ODN00360.1"/>
    </source>
</evidence>
<feature type="domain" description="C2H2-type" evidence="13">
    <location>
        <begin position="428"/>
        <end position="455"/>
    </location>
</feature>